<dbReference type="CDD" id="cd01727">
    <property type="entry name" value="LSm8"/>
    <property type="match status" value="1"/>
</dbReference>
<feature type="domain" description="Sm" evidence="8">
    <location>
        <begin position="25"/>
        <end position="69"/>
    </location>
</feature>
<comment type="function">
    <text evidence="7">Plays role in pre-mRNA splicing as component of the U4/U6-U5 tri-snRNP complex that is involved in spliceosome assembly, and as component of the precatalytic spliceosome (spliceosome B complex). The heptameric LSM2-8 complex binds specifically to the 3'-terminal U-tract of U6 snRNA.</text>
</comment>
<evidence type="ECO:0000313" key="10">
    <source>
        <dbReference type="Proteomes" id="UP000193642"/>
    </source>
</evidence>
<dbReference type="STRING" id="329046.A0A1Y2CPL0"/>
<dbReference type="PANTHER" id="PTHR15588:SF9">
    <property type="entry name" value="U6 SNRNA-ASSOCIATED SM-LIKE PROTEIN LSM8"/>
    <property type="match status" value="1"/>
</dbReference>
<dbReference type="EMBL" id="MCGO01000010">
    <property type="protein sequence ID" value="ORY48960.1"/>
    <property type="molecule type" value="Genomic_DNA"/>
</dbReference>
<evidence type="ECO:0000256" key="6">
    <source>
        <dbReference type="ARBA" id="ARBA00023274"/>
    </source>
</evidence>
<dbReference type="GO" id="GO:0071011">
    <property type="term" value="C:precatalytic spliceosome"/>
    <property type="evidence" value="ECO:0007669"/>
    <property type="project" value="TreeGrafter"/>
</dbReference>
<comment type="similarity">
    <text evidence="7">Belongs to the snRNP Sm proteins family.</text>
</comment>
<evidence type="ECO:0000259" key="8">
    <source>
        <dbReference type="Pfam" id="PF01423"/>
    </source>
</evidence>
<dbReference type="GO" id="GO:0046540">
    <property type="term" value="C:U4/U6 x U5 tri-snRNP complex"/>
    <property type="evidence" value="ECO:0007669"/>
    <property type="project" value="UniProtKB-UniRule"/>
</dbReference>
<proteinExistence type="inferred from homology"/>
<evidence type="ECO:0000256" key="2">
    <source>
        <dbReference type="ARBA" id="ARBA00022728"/>
    </source>
</evidence>
<protein>
    <recommendedName>
        <fullName evidence="7">LSM2-LSM8 complex subunit LSM8</fullName>
    </recommendedName>
</protein>
<keyword evidence="2 7" id="KW-0747">Spliceosome</keyword>
<dbReference type="GO" id="GO:0005688">
    <property type="term" value="C:U6 snRNP"/>
    <property type="evidence" value="ECO:0007669"/>
    <property type="project" value="UniProtKB-UniRule"/>
</dbReference>
<dbReference type="Gene3D" id="2.30.30.100">
    <property type="match status" value="1"/>
</dbReference>
<gene>
    <name evidence="7" type="primary">LSM8</name>
    <name evidence="9" type="ORF">BCR33DRAFT_847653</name>
</gene>
<keyword evidence="6 7" id="KW-0687">Ribonucleoprotein</keyword>
<name>A0A1Y2CPL0_9FUNG</name>
<evidence type="ECO:0000256" key="3">
    <source>
        <dbReference type="ARBA" id="ARBA00022884"/>
    </source>
</evidence>
<dbReference type="GO" id="GO:0000398">
    <property type="term" value="P:mRNA splicing, via spliceosome"/>
    <property type="evidence" value="ECO:0007669"/>
    <property type="project" value="UniProtKB-UniRule"/>
</dbReference>
<dbReference type="OrthoDB" id="10263346at2759"/>
<dbReference type="InterPro" id="IPR001163">
    <property type="entry name" value="Sm_dom_euk/arc"/>
</dbReference>
<dbReference type="PANTHER" id="PTHR15588">
    <property type="entry name" value="LSM1"/>
    <property type="match status" value="1"/>
</dbReference>
<dbReference type="GO" id="GO:0003729">
    <property type="term" value="F:mRNA binding"/>
    <property type="evidence" value="ECO:0007669"/>
    <property type="project" value="TreeGrafter"/>
</dbReference>
<keyword evidence="4 7" id="KW-0508">mRNA splicing</keyword>
<evidence type="ECO:0000256" key="7">
    <source>
        <dbReference type="RuleBase" id="RU365048"/>
    </source>
</evidence>
<dbReference type="SUPFAM" id="SSF50182">
    <property type="entry name" value="Sm-like ribonucleoproteins"/>
    <property type="match status" value="1"/>
</dbReference>
<evidence type="ECO:0000256" key="4">
    <source>
        <dbReference type="ARBA" id="ARBA00023187"/>
    </source>
</evidence>
<evidence type="ECO:0000256" key="1">
    <source>
        <dbReference type="ARBA" id="ARBA00004123"/>
    </source>
</evidence>
<accession>A0A1Y2CPL0</accession>
<reference evidence="9 10" key="1">
    <citation type="submission" date="2016-07" db="EMBL/GenBank/DDBJ databases">
        <title>Pervasive Adenine N6-methylation of Active Genes in Fungi.</title>
        <authorList>
            <consortium name="DOE Joint Genome Institute"/>
            <person name="Mondo S.J."/>
            <person name="Dannebaum R.O."/>
            <person name="Kuo R.C."/>
            <person name="Labutti K."/>
            <person name="Haridas S."/>
            <person name="Kuo A."/>
            <person name="Salamov A."/>
            <person name="Ahrendt S.R."/>
            <person name="Lipzen A."/>
            <person name="Sullivan W."/>
            <person name="Andreopoulos W.B."/>
            <person name="Clum A."/>
            <person name="Lindquist E."/>
            <person name="Daum C."/>
            <person name="Ramamoorthy G.K."/>
            <person name="Gryganskyi A."/>
            <person name="Culley D."/>
            <person name="Magnuson J.K."/>
            <person name="James T.Y."/>
            <person name="O'Malley M.A."/>
            <person name="Stajich J.E."/>
            <person name="Spatafora J.W."/>
            <person name="Visel A."/>
            <person name="Grigoriev I.V."/>
        </authorList>
    </citation>
    <scope>NUCLEOTIDE SEQUENCE [LARGE SCALE GENOMIC DNA]</scope>
    <source>
        <strain evidence="9 10">JEL800</strain>
    </source>
</reference>
<comment type="subunit">
    <text evidence="7">LSm subunits form a heteromer with a doughnut shape.</text>
</comment>
<keyword evidence="3 7" id="KW-0694">RNA-binding</keyword>
<sequence>MDELSWGKLAHYEIQCLMNLANRELKGFDQTCTLILKKAVERIIQKTDVTEDVPLGLYIIRGSDVAVVGELDAERDDEIDWEQVHAEPMRGMGAVE</sequence>
<organism evidence="9 10">
    <name type="scientific">Rhizoclosmatium globosum</name>
    <dbReference type="NCBI Taxonomy" id="329046"/>
    <lineage>
        <taxon>Eukaryota</taxon>
        <taxon>Fungi</taxon>
        <taxon>Fungi incertae sedis</taxon>
        <taxon>Chytridiomycota</taxon>
        <taxon>Chytridiomycota incertae sedis</taxon>
        <taxon>Chytridiomycetes</taxon>
        <taxon>Chytridiales</taxon>
        <taxon>Chytriomycetaceae</taxon>
        <taxon>Rhizoclosmatium</taxon>
    </lineage>
</organism>
<dbReference type="Pfam" id="PF01423">
    <property type="entry name" value="LSM"/>
    <property type="match status" value="1"/>
</dbReference>
<comment type="caution">
    <text evidence="9">The sequence shown here is derived from an EMBL/GenBank/DDBJ whole genome shotgun (WGS) entry which is preliminary data.</text>
</comment>
<dbReference type="InterPro" id="IPR044642">
    <property type="entry name" value="PTHR15588"/>
</dbReference>
<keyword evidence="7" id="KW-0507">mRNA processing</keyword>
<dbReference type="AlphaFoldDB" id="A0A1Y2CPL0"/>
<dbReference type="InterPro" id="IPR010920">
    <property type="entry name" value="LSM_dom_sf"/>
</dbReference>
<evidence type="ECO:0000256" key="5">
    <source>
        <dbReference type="ARBA" id="ARBA00023242"/>
    </source>
</evidence>
<keyword evidence="5 7" id="KW-0539">Nucleus</keyword>
<dbReference type="InterPro" id="IPR034103">
    <property type="entry name" value="Lsm8"/>
</dbReference>
<keyword evidence="10" id="KW-1185">Reference proteome</keyword>
<evidence type="ECO:0000313" key="9">
    <source>
        <dbReference type="EMBL" id="ORY48960.1"/>
    </source>
</evidence>
<dbReference type="Proteomes" id="UP000193642">
    <property type="component" value="Unassembled WGS sequence"/>
</dbReference>
<comment type="subcellular location">
    <subcellularLocation>
        <location evidence="1 7">Nucleus</location>
    </subcellularLocation>
</comment>